<evidence type="ECO:0000313" key="8">
    <source>
        <dbReference type="EMBL" id="TIC68760.1"/>
    </source>
</evidence>
<dbReference type="Proteomes" id="UP000305362">
    <property type="component" value="Unassembled WGS sequence"/>
</dbReference>
<dbReference type="GO" id="GO:0005739">
    <property type="term" value="C:mitochondrion"/>
    <property type="evidence" value="ECO:0007669"/>
    <property type="project" value="TreeGrafter"/>
</dbReference>
<evidence type="ECO:0000313" key="7">
    <source>
        <dbReference type="EMBL" id="TIC66376.1"/>
    </source>
</evidence>
<dbReference type="SUPFAM" id="SSF51735">
    <property type="entry name" value="NAD(P)-binding Rossmann-fold domains"/>
    <property type="match status" value="1"/>
</dbReference>
<protein>
    <submittedName>
        <fullName evidence="3">NAD(P)-binding protein</fullName>
    </submittedName>
</protein>
<evidence type="ECO:0000313" key="13">
    <source>
        <dbReference type="Proteomes" id="UP000310685"/>
    </source>
</evidence>
<proteinExistence type="predicted"/>
<dbReference type="Proteomes" id="UP000310708">
    <property type="component" value="Unassembled WGS sequence"/>
</dbReference>
<dbReference type="InterPro" id="IPR001509">
    <property type="entry name" value="Epimerase_deHydtase"/>
</dbReference>
<evidence type="ECO:0000313" key="3">
    <source>
        <dbReference type="EMBL" id="TIB80946.1"/>
    </source>
</evidence>
<feature type="domain" description="NAD-dependent epimerase/dehydratase" evidence="2">
    <location>
        <begin position="54"/>
        <end position="247"/>
    </location>
</feature>
<evidence type="ECO:0000313" key="10">
    <source>
        <dbReference type="Proteomes" id="UP000305647"/>
    </source>
</evidence>
<dbReference type="InterPro" id="IPR051207">
    <property type="entry name" value="ComplexI_NDUFA9_subunit"/>
</dbReference>
<evidence type="ECO:0000313" key="6">
    <source>
        <dbReference type="EMBL" id="TIC65631.1"/>
    </source>
</evidence>
<reference evidence="9 10" key="1">
    <citation type="submission" date="2019-03" db="EMBL/GenBank/DDBJ databases">
        <title>Sequencing 25 genomes of Wallemia mellicola.</title>
        <authorList>
            <person name="Gostincar C."/>
        </authorList>
    </citation>
    <scope>NUCLEOTIDE SEQUENCE [LARGE SCALE GENOMIC DNA]</scope>
    <source>
        <strain evidence="4 11">EXF-1262</strain>
        <strain evidence="8 12">EXF-1274</strain>
        <strain evidence="6 9">EXF-1277</strain>
        <strain evidence="3 13">EXF-6152</strain>
        <strain evidence="7 14">EXF-757</strain>
        <strain evidence="5 10">EXF-8738</strain>
    </source>
</reference>
<dbReference type="EMBL" id="SPRC01000012">
    <property type="protein sequence ID" value="TIB80946.1"/>
    <property type="molecule type" value="Genomic_DNA"/>
</dbReference>
<organism evidence="3 13">
    <name type="scientific">Wallemia mellicola</name>
    <dbReference type="NCBI Taxonomy" id="1708541"/>
    <lineage>
        <taxon>Eukaryota</taxon>
        <taxon>Fungi</taxon>
        <taxon>Dikarya</taxon>
        <taxon>Basidiomycota</taxon>
        <taxon>Wallemiomycotina</taxon>
        <taxon>Wallemiomycetes</taxon>
        <taxon>Wallemiales</taxon>
        <taxon>Wallemiaceae</taxon>
        <taxon>Wallemia</taxon>
    </lineage>
</organism>
<dbReference type="Pfam" id="PF01370">
    <property type="entry name" value="Epimerase"/>
    <property type="match status" value="1"/>
</dbReference>
<evidence type="ECO:0000313" key="11">
    <source>
        <dbReference type="Proteomes" id="UP000307169"/>
    </source>
</evidence>
<evidence type="ECO:0000313" key="9">
    <source>
        <dbReference type="Proteomes" id="UP000305362"/>
    </source>
</evidence>
<evidence type="ECO:0000313" key="5">
    <source>
        <dbReference type="EMBL" id="TIC31492.1"/>
    </source>
</evidence>
<dbReference type="Gene3D" id="3.40.50.720">
    <property type="entry name" value="NAD(P)-binding Rossmann-like Domain"/>
    <property type="match status" value="1"/>
</dbReference>
<dbReference type="EMBL" id="SPRH01000011">
    <property type="protein sequence ID" value="TIC02539.1"/>
    <property type="molecule type" value="Genomic_DNA"/>
</dbReference>
<dbReference type="EMBL" id="SPRV01000024">
    <property type="protein sequence ID" value="TIC65631.1"/>
    <property type="molecule type" value="Genomic_DNA"/>
</dbReference>
<evidence type="ECO:0000256" key="1">
    <source>
        <dbReference type="SAM" id="MobiDB-lite"/>
    </source>
</evidence>
<dbReference type="EMBL" id="SPRW01000008">
    <property type="protein sequence ID" value="TIC68760.1"/>
    <property type="molecule type" value="Genomic_DNA"/>
</dbReference>
<feature type="region of interest" description="Disordered" evidence="1">
    <location>
        <begin position="1"/>
        <end position="20"/>
    </location>
</feature>
<comment type="caution">
    <text evidence="3">The sequence shown here is derived from an EMBL/GenBank/DDBJ whole genome shotgun (WGS) entry which is preliminary data.</text>
</comment>
<sequence length="378" mass="42460">MLGRVRLSANKLPKSKSPVRQAQYHDLNITPKSKSPVLRLGPGGRSSTTGHVATVFGCTGFLGRYLVQKIARTGAQVVVPYRDEMEKRHLKVMGDLGQIVPMEWDARRPDQIAECLRHSDVVYNLVGRDHETKNFSYEDVHTKVASDIASIATQEGIERLIHVSHFNAAHDSPSAFYRAKQAGEDLVRENFDGATIVRPSTMYGHEDRFLQQMAFWTIAYKLNNGQTRVKPAHVLDVAEALHKMMTLDPGSGDTYSLPGPKEYTYNEAIDVVSSLTLKEHKAPSVPKPIAKAVAQLMNRLLWWQSISEDEVERRHLNDLAAIPEGHKSWNDLDIIPDYMEDVSIPYVRRYRTATTSNLPVERGGKPYKPPASQPQTNI</sequence>
<dbReference type="CDD" id="cd05271">
    <property type="entry name" value="NDUFA9_like_SDR_a"/>
    <property type="match status" value="1"/>
</dbReference>
<name>A0A4T0N3F3_9BASI</name>
<evidence type="ECO:0000313" key="14">
    <source>
        <dbReference type="Proteomes" id="UP000310708"/>
    </source>
</evidence>
<dbReference type="GO" id="GO:0044877">
    <property type="term" value="F:protein-containing complex binding"/>
    <property type="evidence" value="ECO:0007669"/>
    <property type="project" value="TreeGrafter"/>
</dbReference>
<dbReference type="OMA" id="PEDQFTN"/>
<dbReference type="OrthoDB" id="275457at2759"/>
<dbReference type="EMBL" id="SPRX01000017">
    <property type="protein sequence ID" value="TIC66376.1"/>
    <property type="molecule type" value="Genomic_DNA"/>
</dbReference>
<feature type="region of interest" description="Disordered" evidence="1">
    <location>
        <begin position="357"/>
        <end position="378"/>
    </location>
</feature>
<dbReference type="Proteomes" id="UP000309601">
    <property type="component" value="Unassembled WGS sequence"/>
</dbReference>
<evidence type="ECO:0000259" key="2">
    <source>
        <dbReference type="Pfam" id="PF01370"/>
    </source>
</evidence>
<evidence type="ECO:0000313" key="12">
    <source>
        <dbReference type="Proteomes" id="UP000309601"/>
    </source>
</evidence>
<dbReference type="PANTHER" id="PTHR12126:SF11">
    <property type="entry name" value="NADH DEHYDROGENASE [UBIQUINONE] 1 ALPHA SUBCOMPLEX SUBUNIT 9, MITOCHONDRIAL"/>
    <property type="match status" value="1"/>
</dbReference>
<dbReference type="EMBL" id="SPRO01000012">
    <property type="protein sequence ID" value="TIC31492.1"/>
    <property type="molecule type" value="Genomic_DNA"/>
</dbReference>
<dbReference type="Proteomes" id="UP000305647">
    <property type="component" value="Unassembled WGS sequence"/>
</dbReference>
<dbReference type="Proteomes" id="UP000310685">
    <property type="component" value="Unassembled WGS sequence"/>
</dbReference>
<dbReference type="PANTHER" id="PTHR12126">
    <property type="entry name" value="NADH-UBIQUINONE OXIDOREDUCTASE 39 KDA SUBUNIT-RELATED"/>
    <property type="match status" value="1"/>
</dbReference>
<accession>A0A4T0N3F3</accession>
<evidence type="ECO:0000313" key="4">
    <source>
        <dbReference type="EMBL" id="TIC02539.1"/>
    </source>
</evidence>
<dbReference type="Proteomes" id="UP000307169">
    <property type="component" value="Unassembled WGS sequence"/>
</dbReference>
<dbReference type="InterPro" id="IPR036291">
    <property type="entry name" value="NAD(P)-bd_dom_sf"/>
</dbReference>
<gene>
    <name evidence="7" type="ORF">E3Q01_01757</name>
    <name evidence="8" type="ORF">E3Q02_01119</name>
    <name evidence="6" type="ORF">E3Q03_02446</name>
    <name evidence="5" type="ORF">E3Q10_01636</name>
    <name evidence="4" type="ORF">E3Q17_01391</name>
    <name evidence="3" type="ORF">E3Q22_01615</name>
</gene>
<dbReference type="AlphaFoldDB" id="A0A4T0N3F3"/>